<gene>
    <name evidence="2" type="ORF">MSAR_21190</name>
</gene>
<keyword evidence="3" id="KW-1185">Reference proteome</keyword>
<feature type="region of interest" description="Disordered" evidence="1">
    <location>
        <begin position="73"/>
        <end position="94"/>
    </location>
</feature>
<sequence>MSFPSEPHRSGRYHPHGLQMHKVVTGMLSRWGICEQGDWWGLVTCEIAYGSQGATVTHWVPAWNLRQKPGRPCQMRLSKHRNSSSTVGCSVRNR</sequence>
<dbReference type="Proteomes" id="UP000466445">
    <property type="component" value="Chromosome"/>
</dbReference>
<dbReference type="EMBL" id="AP022595">
    <property type="protein sequence ID" value="BBY58983.1"/>
    <property type="molecule type" value="Genomic_DNA"/>
</dbReference>
<name>A0A7I7SQF2_9MYCO</name>
<dbReference type="AlphaFoldDB" id="A0A7I7SQF2"/>
<organism evidence="2 3">
    <name type="scientific">Mycolicibacterium sarraceniae</name>
    <dbReference type="NCBI Taxonomy" id="1534348"/>
    <lineage>
        <taxon>Bacteria</taxon>
        <taxon>Bacillati</taxon>
        <taxon>Actinomycetota</taxon>
        <taxon>Actinomycetes</taxon>
        <taxon>Mycobacteriales</taxon>
        <taxon>Mycobacteriaceae</taxon>
        <taxon>Mycolicibacterium</taxon>
    </lineage>
</organism>
<accession>A0A7I7SQF2</accession>
<proteinExistence type="predicted"/>
<protein>
    <submittedName>
        <fullName evidence="2">Uncharacterized protein</fullName>
    </submittedName>
</protein>
<evidence type="ECO:0000256" key="1">
    <source>
        <dbReference type="SAM" id="MobiDB-lite"/>
    </source>
</evidence>
<reference evidence="2 3" key="1">
    <citation type="journal article" date="2019" name="Emerg. Microbes Infect.">
        <title>Comprehensive subspecies identification of 175 nontuberculous mycobacteria species based on 7547 genomic profiles.</title>
        <authorList>
            <person name="Matsumoto Y."/>
            <person name="Kinjo T."/>
            <person name="Motooka D."/>
            <person name="Nabeya D."/>
            <person name="Jung N."/>
            <person name="Uechi K."/>
            <person name="Horii T."/>
            <person name="Iida T."/>
            <person name="Fujita J."/>
            <person name="Nakamura S."/>
        </authorList>
    </citation>
    <scope>NUCLEOTIDE SEQUENCE [LARGE SCALE GENOMIC DNA]</scope>
    <source>
        <strain evidence="2 3">JCM 30395</strain>
    </source>
</reference>
<evidence type="ECO:0000313" key="2">
    <source>
        <dbReference type="EMBL" id="BBY58983.1"/>
    </source>
</evidence>
<dbReference type="KEGG" id="msar:MSAR_21190"/>
<evidence type="ECO:0000313" key="3">
    <source>
        <dbReference type="Proteomes" id="UP000466445"/>
    </source>
</evidence>